<proteinExistence type="predicted"/>
<comment type="caution">
    <text evidence="2">The sequence shown here is derived from an EMBL/GenBank/DDBJ whole genome shotgun (WGS) entry which is preliminary data.</text>
</comment>
<protein>
    <submittedName>
        <fullName evidence="2">Sugar nucleotide-binding protein</fullName>
    </submittedName>
</protein>
<evidence type="ECO:0000259" key="1">
    <source>
        <dbReference type="Pfam" id="PF04321"/>
    </source>
</evidence>
<dbReference type="AlphaFoldDB" id="A0A8J7SM63"/>
<dbReference type="Gene3D" id="3.40.50.720">
    <property type="entry name" value="NAD(P)-binding Rossmann-like Domain"/>
    <property type="match status" value="1"/>
</dbReference>
<feature type="domain" description="RmlD-like substrate binding" evidence="1">
    <location>
        <begin position="3"/>
        <end position="288"/>
    </location>
</feature>
<sequence>MKKIIVIGGSGMVGYAVCQEALALGFEPWVVGRVNRSSEKNFLRMDLIEPINFDALNGLHGIDICINLAAITNHGQCESRPDLAQRLHVEVPKQLAKWAGDKGVKFVHMSTEAVYGYGQSDGGHREDETCGPKGVYAKTKFEGEQAVQDVNSDSLLIRATPVGFSPDGEGKTLFEWLSSELISGSCITGYADVLFSPVSSFDLAQVLVNEEILKRSGILNVGSSCSLSKYEFARLVCSSLGVPISRVLKGYSSKTALEVDGTLNSEKLVKVSGLELVSVQKMVSELVKRQSKITIR</sequence>
<dbReference type="InterPro" id="IPR029903">
    <property type="entry name" value="RmlD-like-bd"/>
</dbReference>
<dbReference type="RefSeq" id="WP_200312785.1">
    <property type="nucleotide sequence ID" value="NZ_JAENIM010000047.1"/>
</dbReference>
<dbReference type="PANTHER" id="PTHR43242:SF1">
    <property type="entry name" value="NAD(P)-BINDING ROSSMANN-FOLD SUPERFAMILY PROTEIN"/>
    <property type="match status" value="1"/>
</dbReference>
<dbReference type="Pfam" id="PF04321">
    <property type="entry name" value="RmlD_sub_bind"/>
    <property type="match status" value="1"/>
</dbReference>
<dbReference type="EMBL" id="JAENIM010000047">
    <property type="protein sequence ID" value="MBK1792776.1"/>
    <property type="molecule type" value="Genomic_DNA"/>
</dbReference>
<keyword evidence="3" id="KW-1185">Reference proteome</keyword>
<accession>A0A8J7SM63</accession>
<reference evidence="2" key="1">
    <citation type="submission" date="2021-01" db="EMBL/GenBank/DDBJ databases">
        <title>Modified the classification status of verrucomicrobia.</title>
        <authorList>
            <person name="Feng X."/>
        </authorList>
    </citation>
    <scope>NUCLEOTIDE SEQUENCE</scope>
    <source>
        <strain evidence="2">_KCTC 22039</strain>
    </source>
</reference>
<dbReference type="Proteomes" id="UP000624703">
    <property type="component" value="Unassembled WGS sequence"/>
</dbReference>
<dbReference type="SUPFAM" id="SSF51735">
    <property type="entry name" value="NAD(P)-binding Rossmann-fold domains"/>
    <property type="match status" value="1"/>
</dbReference>
<evidence type="ECO:0000313" key="2">
    <source>
        <dbReference type="EMBL" id="MBK1792776.1"/>
    </source>
</evidence>
<gene>
    <name evidence="2" type="ORF">JIN82_16550</name>
</gene>
<evidence type="ECO:0000313" key="3">
    <source>
        <dbReference type="Proteomes" id="UP000624703"/>
    </source>
</evidence>
<organism evidence="2 3">
    <name type="scientific">Persicirhabdus sediminis</name>
    <dbReference type="NCBI Taxonomy" id="454144"/>
    <lineage>
        <taxon>Bacteria</taxon>
        <taxon>Pseudomonadati</taxon>
        <taxon>Verrucomicrobiota</taxon>
        <taxon>Verrucomicrobiia</taxon>
        <taxon>Verrucomicrobiales</taxon>
        <taxon>Verrucomicrobiaceae</taxon>
        <taxon>Persicirhabdus</taxon>
    </lineage>
</organism>
<dbReference type="PANTHER" id="PTHR43242">
    <property type="entry name" value="NAD(P)-BINDING ROSSMANN-FOLD SUPERFAMILY PROTEIN"/>
    <property type="match status" value="1"/>
</dbReference>
<name>A0A8J7SM63_9BACT</name>
<dbReference type="InterPro" id="IPR036291">
    <property type="entry name" value="NAD(P)-bd_dom_sf"/>
</dbReference>